<organism evidence="1 2">
    <name type="scientific">Sporolactobacillus shoreicorticis</name>
    <dbReference type="NCBI Taxonomy" id="1923877"/>
    <lineage>
        <taxon>Bacteria</taxon>
        <taxon>Bacillati</taxon>
        <taxon>Bacillota</taxon>
        <taxon>Bacilli</taxon>
        <taxon>Bacillales</taxon>
        <taxon>Sporolactobacillaceae</taxon>
        <taxon>Sporolactobacillus</taxon>
    </lineage>
</organism>
<dbReference type="Proteomes" id="UP001597399">
    <property type="component" value="Unassembled WGS sequence"/>
</dbReference>
<name>A0ABW5S0Y8_9BACL</name>
<dbReference type="RefSeq" id="WP_253064155.1">
    <property type="nucleotide sequence ID" value="NZ_JAMXWM010000028.1"/>
</dbReference>
<comment type="caution">
    <text evidence="1">The sequence shown here is derived from an EMBL/GenBank/DDBJ whole genome shotgun (WGS) entry which is preliminary data.</text>
</comment>
<evidence type="ECO:0000313" key="2">
    <source>
        <dbReference type="Proteomes" id="UP001597399"/>
    </source>
</evidence>
<reference evidence="2" key="1">
    <citation type="journal article" date="2019" name="Int. J. Syst. Evol. Microbiol.">
        <title>The Global Catalogue of Microorganisms (GCM) 10K type strain sequencing project: providing services to taxonomists for standard genome sequencing and annotation.</title>
        <authorList>
            <consortium name="The Broad Institute Genomics Platform"/>
            <consortium name="The Broad Institute Genome Sequencing Center for Infectious Disease"/>
            <person name="Wu L."/>
            <person name="Ma J."/>
        </authorList>
    </citation>
    <scope>NUCLEOTIDE SEQUENCE [LARGE SCALE GENOMIC DNA]</scope>
    <source>
        <strain evidence="2">TISTR 2466</strain>
    </source>
</reference>
<gene>
    <name evidence="1" type="ORF">ACFSUE_03430</name>
</gene>
<evidence type="ECO:0008006" key="3">
    <source>
        <dbReference type="Google" id="ProtNLM"/>
    </source>
</evidence>
<protein>
    <recommendedName>
        <fullName evidence="3">Methyl-accepting transducer domain-containing protein</fullName>
    </recommendedName>
</protein>
<sequence length="293" mass="32769">MQSFNKFFDKVMNKFLIILYRADHQSHKMVVVPERNLGVNKKNKSKSEFNFSVHTISNRTHEITHQLERVNKKTELIYKEVNIINEKINLAGNHCDYAAESVRNGKQSLECLTGLMKRISSIACHLDNLSDELKERINAIGEKHHSISSRSMQAQFLSSDALVEPVSVNQEMQRSYAFSNGAANSSGQTSHSESQKLLSEVQIITNELIESIKKGVCEVNEGLELASQTNDSFEHIGNSIQLASKEMNNATSSLWSIKSGNGVIVESLDQVNQLIETIVTSNERMVKKANGST</sequence>
<proteinExistence type="predicted"/>
<dbReference type="SUPFAM" id="SSF58104">
    <property type="entry name" value="Methyl-accepting chemotaxis protein (MCP) signaling domain"/>
    <property type="match status" value="2"/>
</dbReference>
<evidence type="ECO:0000313" key="1">
    <source>
        <dbReference type="EMBL" id="MFD2692684.1"/>
    </source>
</evidence>
<dbReference type="Gene3D" id="1.10.287.950">
    <property type="entry name" value="Methyl-accepting chemotaxis protein"/>
    <property type="match status" value="2"/>
</dbReference>
<accession>A0ABW5S0Y8</accession>
<dbReference type="EMBL" id="JBHUMQ010000006">
    <property type="protein sequence ID" value="MFD2692684.1"/>
    <property type="molecule type" value="Genomic_DNA"/>
</dbReference>
<keyword evidence="2" id="KW-1185">Reference proteome</keyword>